<dbReference type="STRING" id="1458275.AZ34_17210"/>
<dbReference type="Gene3D" id="1.20.1270.170">
    <property type="match status" value="1"/>
</dbReference>
<dbReference type="NCBIfam" id="NF008738">
    <property type="entry name" value="PRK11768.1"/>
    <property type="match status" value="1"/>
</dbReference>
<protein>
    <recommendedName>
        <fullName evidence="11">Stress response kinase A</fullName>
        <ecNumber evidence="11">2.7.11.1</ecNumber>
    </recommendedName>
    <alternativeName>
        <fullName evidence="11">Serine/threonine-protein kinase SrkA</fullName>
    </alternativeName>
</protein>
<evidence type="ECO:0000256" key="2">
    <source>
        <dbReference type="ARBA" id="ARBA00022527"/>
    </source>
</evidence>
<feature type="binding site" evidence="11">
    <location>
        <position position="276"/>
    </location>
    <ligand>
        <name>Mg(2+)</name>
        <dbReference type="ChEBI" id="CHEBI:18420"/>
    </ligand>
</feature>
<evidence type="ECO:0000256" key="6">
    <source>
        <dbReference type="ARBA" id="ARBA00022741"/>
    </source>
</evidence>
<dbReference type="PANTHER" id="PTHR39573">
    <property type="entry name" value="STRESS RESPONSE KINASE A"/>
    <property type="match status" value="1"/>
</dbReference>
<evidence type="ECO:0000313" key="13">
    <source>
        <dbReference type="EMBL" id="EYC52631.1"/>
    </source>
</evidence>
<comment type="cofactor">
    <cofactor evidence="11">
        <name>Mg(2+)</name>
        <dbReference type="ChEBI" id="CHEBI:18420"/>
    </cofactor>
</comment>
<comment type="caution">
    <text evidence="13">The sequence shown here is derived from an EMBL/GenBank/DDBJ whole genome shotgun (WGS) entry which is preliminary data.</text>
</comment>
<evidence type="ECO:0000256" key="8">
    <source>
        <dbReference type="ARBA" id="ARBA00022840"/>
    </source>
</evidence>
<evidence type="ECO:0000256" key="1">
    <source>
        <dbReference type="ARBA" id="ARBA00022490"/>
    </source>
</evidence>
<keyword evidence="5 11" id="KW-0479">Metal-binding</keyword>
<accession>A0A016XLD7</accession>
<evidence type="ECO:0000256" key="10">
    <source>
        <dbReference type="ARBA" id="ARBA00023016"/>
    </source>
</evidence>
<keyword evidence="8 11" id="KW-0067">ATP-binding</keyword>
<evidence type="ECO:0000313" key="14">
    <source>
        <dbReference type="Proteomes" id="UP000023268"/>
    </source>
</evidence>
<evidence type="ECO:0000256" key="11">
    <source>
        <dbReference type="HAMAP-Rule" id="MF_01497"/>
    </source>
</evidence>
<evidence type="ECO:0000256" key="4">
    <source>
        <dbReference type="ARBA" id="ARBA00022679"/>
    </source>
</evidence>
<dbReference type="InterPro" id="IPR002575">
    <property type="entry name" value="Aminoglycoside_PTrfase"/>
</dbReference>
<comment type="catalytic activity">
    <reaction evidence="11">
        <text>L-seryl-[protein] + ATP = O-phospho-L-seryl-[protein] + ADP + H(+)</text>
        <dbReference type="Rhea" id="RHEA:17989"/>
        <dbReference type="Rhea" id="RHEA-COMP:9863"/>
        <dbReference type="Rhea" id="RHEA-COMP:11604"/>
        <dbReference type="ChEBI" id="CHEBI:15378"/>
        <dbReference type="ChEBI" id="CHEBI:29999"/>
        <dbReference type="ChEBI" id="CHEBI:30616"/>
        <dbReference type="ChEBI" id="CHEBI:83421"/>
        <dbReference type="ChEBI" id="CHEBI:456216"/>
        <dbReference type="EC" id="2.7.11.1"/>
    </reaction>
</comment>
<keyword evidence="3 11" id="KW-0597">Phosphoprotein</keyword>
<dbReference type="RefSeq" id="WP_035610255.1">
    <property type="nucleotide sequence ID" value="NZ_JEMG01000001.1"/>
</dbReference>
<comment type="similarity">
    <text evidence="11">Belongs to the SrkA/RdoA protein kinase family.</text>
</comment>
<dbReference type="InterPro" id="IPR032882">
    <property type="entry name" value="SrkA/RdoA"/>
</dbReference>
<comment type="function">
    <text evidence="11">A protein kinase that phosphorylates Ser and Thr residues. Probably acts to suppress the effects of stress linked to accumulation of reactive oxygen species. Probably involved in the extracytoplasmic stress response.</text>
</comment>
<evidence type="ECO:0000256" key="9">
    <source>
        <dbReference type="ARBA" id="ARBA00022842"/>
    </source>
</evidence>
<organism evidence="13 14">
    <name type="scientific">Hylemonella gracilis str. Niagara R</name>
    <dbReference type="NCBI Taxonomy" id="1458275"/>
    <lineage>
        <taxon>Bacteria</taxon>
        <taxon>Pseudomonadati</taxon>
        <taxon>Pseudomonadota</taxon>
        <taxon>Betaproteobacteria</taxon>
        <taxon>Burkholderiales</taxon>
        <taxon>Comamonadaceae</taxon>
        <taxon>Hylemonella</taxon>
    </lineage>
</organism>
<evidence type="ECO:0000256" key="3">
    <source>
        <dbReference type="ARBA" id="ARBA00022553"/>
    </source>
</evidence>
<comment type="subcellular location">
    <subcellularLocation>
        <location evidence="11">Cytoplasm</location>
    </subcellularLocation>
</comment>
<feature type="active site" description="Proton acceptor" evidence="11">
    <location>
        <position position="229"/>
    </location>
</feature>
<keyword evidence="4 11" id="KW-0808">Transferase</keyword>
<dbReference type="InterPro" id="IPR011009">
    <property type="entry name" value="Kinase-like_dom_sf"/>
</dbReference>
<dbReference type="Gene3D" id="3.30.200.70">
    <property type="match status" value="1"/>
</dbReference>
<evidence type="ECO:0000256" key="5">
    <source>
        <dbReference type="ARBA" id="ARBA00022723"/>
    </source>
</evidence>
<feature type="domain" description="Aminoglycoside phosphotransferase" evidence="12">
    <location>
        <begin position="270"/>
        <end position="323"/>
    </location>
</feature>
<dbReference type="Gene3D" id="3.90.1200.10">
    <property type="match status" value="1"/>
</dbReference>
<keyword evidence="2 11" id="KW-0723">Serine/threonine-protein kinase</keyword>
<dbReference type="GO" id="GO:0005737">
    <property type="term" value="C:cytoplasm"/>
    <property type="evidence" value="ECO:0007669"/>
    <property type="project" value="UniProtKB-SubCell"/>
</dbReference>
<dbReference type="SUPFAM" id="SSF56112">
    <property type="entry name" value="Protein kinase-like (PK-like)"/>
    <property type="match status" value="1"/>
</dbReference>
<dbReference type="GO" id="GO:0000287">
    <property type="term" value="F:magnesium ion binding"/>
    <property type="evidence" value="ECO:0007669"/>
    <property type="project" value="UniProtKB-UniRule"/>
</dbReference>
<dbReference type="Pfam" id="PF01636">
    <property type="entry name" value="APH"/>
    <property type="match status" value="2"/>
</dbReference>
<keyword evidence="6 11" id="KW-0547">Nucleotide-binding</keyword>
<gene>
    <name evidence="11" type="primary">srkA</name>
    <name evidence="13" type="ORF">AZ34_17210</name>
</gene>
<comment type="subunit">
    <text evidence="11">Monomer.</text>
</comment>
<feature type="binding site" evidence="11">
    <location>
        <position position="234"/>
    </location>
    <ligand>
        <name>Mg(2+)</name>
        <dbReference type="ChEBI" id="CHEBI:18420"/>
    </ligand>
</feature>
<dbReference type="eggNOG" id="COG2334">
    <property type="taxonomic scope" value="Bacteria"/>
</dbReference>
<keyword evidence="10 11" id="KW-0346">Stress response</keyword>
<dbReference type="PANTHER" id="PTHR39573:SF1">
    <property type="entry name" value="STRESS RESPONSE KINASE A"/>
    <property type="match status" value="1"/>
</dbReference>
<sequence>MSDAARAPESSTHPYDALTPDVVLDALLGVGLPCDGRLQALSSYENRVYLAGLDDGGGLVAKFYRPGRWSEAQILEEHAFAAELAEAEVPVVAPLLLQGRSLHACLGAPLPDGAASGAAAGEPLRFFFSVSPRRGGRAPELDDAEVLEWIGRFIARLHAVGARRPFAQRPALDAQRFGFEPLRWLLASGMVPLDAQSAWQGACEEALACVETRYTQVIHGLNLIRLHGDCHAGNVLWTPLDAGSAPGKTAEAQSARASLATGTAVVPTAPGPHFVDLDDACMGPAVQDLWMLLSGDRAQRSGQLSCLLDGYEQMREFDRRELALIEPLRTLRLIHYSAWLARRWADPTFPRNFPWFGSTDYWQGQARQLREQIEAMEEEPLCV</sequence>
<proteinExistence type="inferred from homology"/>
<name>A0A016XLD7_9BURK</name>
<keyword evidence="7 11" id="KW-0418">Kinase</keyword>
<dbReference type="EMBL" id="JEMG01000001">
    <property type="protein sequence ID" value="EYC52631.1"/>
    <property type="molecule type" value="Genomic_DNA"/>
</dbReference>
<feature type="active site" evidence="11">
    <location>
        <position position="276"/>
    </location>
</feature>
<dbReference type="Proteomes" id="UP000023268">
    <property type="component" value="Unassembled WGS sequence"/>
</dbReference>
<evidence type="ECO:0000259" key="12">
    <source>
        <dbReference type="Pfam" id="PF01636"/>
    </source>
</evidence>
<reference evidence="13 14" key="1">
    <citation type="submission" date="2014-02" db="EMBL/GenBank/DDBJ databases">
        <title>Draft Genome of Hylemonella gracilis isolated from the Niagara River.</title>
        <authorList>
            <person name="Pawlowski D.R."/>
            <person name="Koudelka G.B."/>
        </authorList>
    </citation>
    <scope>NUCLEOTIDE SEQUENCE [LARGE SCALE GENOMIC DNA]</scope>
    <source>
        <strain evidence="13 14">Niagara R</strain>
    </source>
</reference>
<dbReference type="EC" id="2.7.11.1" evidence="11"/>
<dbReference type="AlphaFoldDB" id="A0A016XLD7"/>
<dbReference type="GO" id="GO:0106310">
    <property type="term" value="F:protein serine kinase activity"/>
    <property type="evidence" value="ECO:0007669"/>
    <property type="project" value="RHEA"/>
</dbReference>
<keyword evidence="9 11" id="KW-0460">Magnesium</keyword>
<comment type="catalytic activity">
    <reaction evidence="11">
        <text>L-threonyl-[protein] + ATP = O-phospho-L-threonyl-[protein] + ADP + H(+)</text>
        <dbReference type="Rhea" id="RHEA:46608"/>
        <dbReference type="Rhea" id="RHEA-COMP:11060"/>
        <dbReference type="Rhea" id="RHEA-COMP:11605"/>
        <dbReference type="ChEBI" id="CHEBI:15378"/>
        <dbReference type="ChEBI" id="CHEBI:30013"/>
        <dbReference type="ChEBI" id="CHEBI:30616"/>
        <dbReference type="ChEBI" id="CHEBI:61977"/>
        <dbReference type="ChEBI" id="CHEBI:456216"/>
        <dbReference type="EC" id="2.7.11.1"/>
    </reaction>
</comment>
<evidence type="ECO:0000256" key="7">
    <source>
        <dbReference type="ARBA" id="ARBA00022777"/>
    </source>
</evidence>
<dbReference type="OrthoDB" id="5392197at2"/>
<keyword evidence="1 11" id="KW-0963">Cytoplasm</keyword>
<feature type="domain" description="Aminoglycoside phosphotransferase" evidence="12">
    <location>
        <begin position="39"/>
        <end position="241"/>
    </location>
</feature>
<feature type="site" description="ATP" evidence="11">
    <location>
        <position position="43"/>
    </location>
</feature>
<dbReference type="GO" id="GO:0004674">
    <property type="term" value="F:protein serine/threonine kinase activity"/>
    <property type="evidence" value="ECO:0007669"/>
    <property type="project" value="UniProtKB-UniRule"/>
</dbReference>
<dbReference type="GO" id="GO:0005524">
    <property type="term" value="F:ATP binding"/>
    <property type="evidence" value="ECO:0007669"/>
    <property type="project" value="UniProtKB-UniRule"/>
</dbReference>
<dbReference type="HAMAP" id="MF_01497">
    <property type="entry name" value="SrkA_kinase"/>
    <property type="match status" value="1"/>
</dbReference>